<evidence type="ECO:0000313" key="1">
    <source>
        <dbReference type="EMBL" id="KAF5826909.1"/>
    </source>
</evidence>
<reference evidence="1" key="1">
    <citation type="submission" date="2017-08" db="EMBL/GenBank/DDBJ databases">
        <authorList>
            <person name="Polle J.E."/>
            <person name="Barry K."/>
            <person name="Cushman J."/>
            <person name="Schmutz J."/>
            <person name="Tran D."/>
            <person name="Hathwaick L.T."/>
            <person name="Yim W.C."/>
            <person name="Jenkins J."/>
            <person name="Mckie-Krisberg Z.M."/>
            <person name="Prochnik S."/>
            <person name="Lindquist E."/>
            <person name="Dockter R.B."/>
            <person name="Adam C."/>
            <person name="Molina H."/>
            <person name="Bunkerborg J."/>
            <person name="Jin E."/>
            <person name="Buchheim M."/>
            <person name="Magnuson J."/>
        </authorList>
    </citation>
    <scope>NUCLEOTIDE SEQUENCE</scope>
    <source>
        <strain evidence="1">CCAP 19/18</strain>
    </source>
</reference>
<comment type="caution">
    <text evidence="1">The sequence shown here is derived from an EMBL/GenBank/DDBJ whole genome shotgun (WGS) entry which is preliminary data.</text>
</comment>
<dbReference type="EMBL" id="MU070661">
    <property type="protein sequence ID" value="KAF5826909.1"/>
    <property type="molecule type" value="Genomic_DNA"/>
</dbReference>
<organism evidence="1 2">
    <name type="scientific">Dunaliella salina</name>
    <name type="common">Green alga</name>
    <name type="synonym">Protococcus salinus</name>
    <dbReference type="NCBI Taxonomy" id="3046"/>
    <lineage>
        <taxon>Eukaryota</taxon>
        <taxon>Viridiplantae</taxon>
        <taxon>Chlorophyta</taxon>
        <taxon>core chlorophytes</taxon>
        <taxon>Chlorophyceae</taxon>
        <taxon>CS clade</taxon>
        <taxon>Chlamydomonadales</taxon>
        <taxon>Dunaliellaceae</taxon>
        <taxon>Dunaliella</taxon>
    </lineage>
</organism>
<accession>A0ABQ7FX30</accession>
<protein>
    <recommendedName>
        <fullName evidence="3">Encoded protein</fullName>
    </recommendedName>
</protein>
<evidence type="ECO:0000313" key="2">
    <source>
        <dbReference type="Proteomes" id="UP000815325"/>
    </source>
</evidence>
<name>A0ABQ7FX30_DUNSA</name>
<keyword evidence="2" id="KW-1185">Reference proteome</keyword>
<sequence>MHRISSLQQLYRHCFSTSCCPSSVPIACWAALQVGSASWPSQEGASGSSISSSCCNSNSNLGVSHKALPLHDGFGAVCGTPGSIEGRSGRSGDYRETTGKGCTHGMTHSAHDRCIGLLTCSTRQHPASPSSAFWWLQGGGSSQQQLPATSMQAGRSHCSLPPPNPFFRGSLAPLSVLRCSQLESLPLQHQQLRSYKSNKKSMKPVYAKASRLAVQPLLPPITKEEREQRLRYTLTHFDVLSVNVIWRV</sequence>
<evidence type="ECO:0008006" key="3">
    <source>
        <dbReference type="Google" id="ProtNLM"/>
    </source>
</evidence>
<dbReference type="Proteomes" id="UP000815325">
    <property type="component" value="Unassembled WGS sequence"/>
</dbReference>
<gene>
    <name evidence="1" type="ORF">DUNSADRAFT_1769</name>
</gene>
<proteinExistence type="predicted"/>